<dbReference type="InterPro" id="IPR050312">
    <property type="entry name" value="IolE/XylAMocC-like"/>
</dbReference>
<keyword evidence="4" id="KW-0670">Pyruvate</keyword>
<gene>
    <name evidence="4" type="ORF">E6C64_11350</name>
</gene>
<dbReference type="PANTHER" id="PTHR12110">
    <property type="entry name" value="HYDROXYPYRUVATE ISOMERASE"/>
    <property type="match status" value="1"/>
</dbReference>
<dbReference type="RefSeq" id="WP_136427639.1">
    <property type="nucleotide sequence ID" value="NZ_SSSM01000005.1"/>
</dbReference>
<dbReference type="InterPro" id="IPR004360">
    <property type="entry name" value="Glyas_Fos-R_dOase_dom"/>
</dbReference>
<feature type="binding site" evidence="2">
    <location>
        <position position="588"/>
    </location>
    <ligand>
        <name>Mg(2+)</name>
        <dbReference type="ChEBI" id="CHEBI:18420"/>
    </ligand>
</feature>
<feature type="binding site" evidence="2">
    <location>
        <position position="134"/>
    </location>
    <ligand>
        <name>a divalent metal cation</name>
        <dbReference type="ChEBI" id="CHEBI:60240"/>
        <note>catalytic</note>
    </ligand>
</feature>
<proteinExistence type="inferred from homology"/>
<comment type="function">
    <text evidence="2">Catalyzes the conversion of 3-dehydroshikimate to protocatechuate (3,4-dihydroxybenzoate), a common intermediate of quinate and shikimate degradation pathways.</text>
</comment>
<protein>
    <recommendedName>
        <fullName evidence="2">3-dehydroshikimate dehydratase</fullName>
        <shortName evidence="2">DSD</shortName>
        <ecNumber evidence="2">4.2.1.118</ecNumber>
    </recommendedName>
</protein>
<dbReference type="SUPFAM" id="SSF51658">
    <property type="entry name" value="Xylose isomerase-like"/>
    <property type="match status" value="1"/>
</dbReference>
<dbReference type="InterPro" id="IPR013022">
    <property type="entry name" value="Xyl_isomerase-like_TIM-brl"/>
</dbReference>
<dbReference type="UniPathway" id="UPA00088"/>
<feature type="binding site" evidence="2">
    <location>
        <position position="239"/>
    </location>
    <ligand>
        <name>a divalent metal cation</name>
        <dbReference type="ChEBI" id="CHEBI:60240"/>
        <note>catalytic</note>
    </ligand>
</feature>
<dbReference type="GO" id="GO:0046565">
    <property type="term" value="F:3-dehydroshikimate dehydratase activity"/>
    <property type="evidence" value="ECO:0007669"/>
    <property type="project" value="UniProtKB-UniRule"/>
</dbReference>
<keyword evidence="4" id="KW-0413">Isomerase</keyword>
<dbReference type="PROSITE" id="PS51819">
    <property type="entry name" value="VOC"/>
    <property type="match status" value="1"/>
</dbReference>
<name>A0A4S4FGE0_9MICO</name>
<accession>A0A4S4FGE0</accession>
<dbReference type="EC" id="4.2.1.118" evidence="2"/>
<comment type="pathway">
    <text evidence="2">Aromatic compound metabolism; 3,4-dihydroxybenzoate biosynthesis.</text>
</comment>
<dbReference type="Pfam" id="PF01261">
    <property type="entry name" value="AP_endonuc_2"/>
    <property type="match status" value="1"/>
</dbReference>
<sequence>MHTSIATVCLSGTLEQKLHAVAAAGFDGVELFENDLIASTLSIEAIRAMTEDLGLSIDLYQPLRDVEGVPEEKWSATLARASAKFRLAASLGAPTVLVCSSVRSDTVQDDAVIVRQLRALGDEANRAGVTIAYEALAWGRHVSTWDHAWRLVEAADHPAVGLCLDSFHILSLGSDPSAIAQIPGEKILFCQLADAPSMQLDVLSWSRHHRVFPGQGDFDLVPFMRALLATGYDGPLSIEVFNDVFRQIDPVANAIDARRSLLNLQNAVANAIELTGGEPPAGLTRVTHSRPAEDFSFVELAASPGQELPAVLISLGFRFRGRHRTKPLTLYTQGVIRLVLNEAAAQDLGSIVGIGFEVPSVDAASQRATDLLAMEVNRSTDAGEELLRVFRAPDGTEVSFAAECLTGDPGWVAEFVGGEPAARTAPLDGVHHLEQIDHVSLAQPWQHFDEAVLFYKSLLGLRPLSSTDVADAHGLIRSQVMQTGSGTVTVVMNVLPAAPANAKDIADQYADHIAFQTPDLRGLARALQSEGVPMLHIPANYYDDLEARFDITRAERLELQALNVLYDEDERGTFLQAYTIPVGKVFVELVQRDRYSGFGAANSSVRRAAQSMATQLGR</sequence>
<keyword evidence="2" id="KW-0456">Lyase</keyword>
<dbReference type="PANTHER" id="PTHR12110:SF21">
    <property type="entry name" value="XYLOSE ISOMERASE-LIKE TIM BARREL DOMAIN-CONTAINING PROTEIN"/>
    <property type="match status" value="1"/>
</dbReference>
<evidence type="ECO:0000313" key="5">
    <source>
        <dbReference type="Proteomes" id="UP000309133"/>
    </source>
</evidence>
<feature type="binding site" evidence="2">
    <location>
        <position position="191"/>
    </location>
    <ligand>
        <name>a divalent metal cation</name>
        <dbReference type="ChEBI" id="CHEBI:60240"/>
        <note>catalytic</note>
    </ligand>
</feature>
<dbReference type="InterPro" id="IPR037523">
    <property type="entry name" value="VOC_core"/>
</dbReference>
<dbReference type="InterPro" id="IPR043700">
    <property type="entry name" value="DSD"/>
</dbReference>
<evidence type="ECO:0000313" key="4">
    <source>
        <dbReference type="EMBL" id="THG29309.1"/>
    </source>
</evidence>
<organism evidence="4 5">
    <name type="scientific">Naasia lichenicola</name>
    <dbReference type="NCBI Taxonomy" id="2565933"/>
    <lineage>
        <taxon>Bacteria</taxon>
        <taxon>Bacillati</taxon>
        <taxon>Actinomycetota</taxon>
        <taxon>Actinomycetes</taxon>
        <taxon>Micrococcales</taxon>
        <taxon>Microbacteriaceae</taxon>
        <taxon>Naasia</taxon>
    </lineage>
</organism>
<comment type="cofactor">
    <cofactor evidence="2">
        <name>a divalent metal cation</name>
        <dbReference type="ChEBI" id="CHEBI:60240"/>
    </cofactor>
</comment>
<dbReference type="EMBL" id="SSSM01000005">
    <property type="protein sequence ID" value="THG29309.1"/>
    <property type="molecule type" value="Genomic_DNA"/>
</dbReference>
<feature type="domain" description="VOC" evidence="3">
    <location>
        <begin position="435"/>
        <end position="580"/>
    </location>
</feature>
<dbReference type="OrthoDB" id="9780241at2"/>
<dbReference type="SUPFAM" id="SSF54593">
    <property type="entry name" value="Glyoxalase/Bleomycin resistance protein/Dihydroxybiphenyl dioxygenase"/>
    <property type="match status" value="1"/>
</dbReference>
<comment type="catalytic activity">
    <reaction evidence="2">
        <text>3-dehydroshikimate = 3,4-dihydroxybenzoate + H2O</text>
        <dbReference type="Rhea" id="RHEA:24848"/>
        <dbReference type="ChEBI" id="CHEBI:15377"/>
        <dbReference type="ChEBI" id="CHEBI:16630"/>
        <dbReference type="ChEBI" id="CHEBI:36241"/>
        <dbReference type="EC" id="4.2.1.118"/>
    </reaction>
</comment>
<dbReference type="Pfam" id="PF14696">
    <property type="entry name" value="Glyoxalase_5"/>
    <property type="match status" value="1"/>
</dbReference>
<dbReference type="InterPro" id="IPR036237">
    <property type="entry name" value="Xyl_isomerase-like_sf"/>
</dbReference>
<feature type="binding site" evidence="2">
    <location>
        <position position="165"/>
    </location>
    <ligand>
        <name>a divalent metal cation</name>
        <dbReference type="ChEBI" id="CHEBI:60240"/>
        <note>catalytic</note>
    </ligand>
</feature>
<dbReference type="AlphaFoldDB" id="A0A4S4FGE0"/>
<dbReference type="Pfam" id="PF00903">
    <property type="entry name" value="Glyoxalase"/>
    <property type="match status" value="1"/>
</dbReference>
<dbReference type="Proteomes" id="UP000309133">
    <property type="component" value="Unassembled WGS sequence"/>
</dbReference>
<dbReference type="Gene3D" id="3.20.20.150">
    <property type="entry name" value="Divalent-metal-dependent TIM barrel enzymes"/>
    <property type="match status" value="1"/>
</dbReference>
<dbReference type="InterPro" id="IPR029068">
    <property type="entry name" value="Glyas_Bleomycin-R_OHBP_Dase"/>
</dbReference>
<keyword evidence="2" id="KW-0479">Metal-binding</keyword>
<feature type="binding site" evidence="2">
    <location>
        <position position="512"/>
    </location>
    <ligand>
        <name>Mg(2+)</name>
        <dbReference type="ChEBI" id="CHEBI:18420"/>
    </ligand>
</feature>
<feature type="binding site" evidence="2">
    <location>
        <position position="438"/>
    </location>
    <ligand>
        <name>Mg(2+)</name>
        <dbReference type="ChEBI" id="CHEBI:18420"/>
    </ligand>
</feature>
<dbReference type="GO" id="GO:0046279">
    <property type="term" value="P:3,4-dihydroxybenzoate biosynthetic process"/>
    <property type="evidence" value="ECO:0007669"/>
    <property type="project" value="UniProtKB-UniRule"/>
</dbReference>
<keyword evidence="1" id="KW-0119">Carbohydrate metabolism</keyword>
<reference evidence="4 5" key="1">
    <citation type="submission" date="2019-04" db="EMBL/GenBank/DDBJ databases">
        <authorList>
            <person name="Jiang L."/>
        </authorList>
    </citation>
    <scope>NUCLEOTIDE SEQUENCE [LARGE SCALE GENOMIC DNA]</scope>
    <source>
        <strain evidence="4 5">YIM 131853</strain>
    </source>
</reference>
<evidence type="ECO:0000256" key="1">
    <source>
        <dbReference type="ARBA" id="ARBA00023277"/>
    </source>
</evidence>
<dbReference type="HAMAP" id="MF_02238">
    <property type="entry name" value="DSD"/>
    <property type="match status" value="1"/>
</dbReference>
<dbReference type="GO" id="GO:0046872">
    <property type="term" value="F:metal ion binding"/>
    <property type="evidence" value="ECO:0007669"/>
    <property type="project" value="UniProtKB-UniRule"/>
</dbReference>
<comment type="caution">
    <text evidence="4">The sequence shown here is derived from an EMBL/GenBank/DDBJ whole genome shotgun (WGS) entry which is preliminary data.</text>
</comment>
<dbReference type="Gene3D" id="3.10.180.10">
    <property type="entry name" value="2,3-Dihydroxybiphenyl 1,2-Dioxygenase, domain 1"/>
    <property type="match status" value="2"/>
</dbReference>
<keyword evidence="5" id="KW-1185">Reference proteome</keyword>
<comment type="similarity">
    <text evidence="2">Belongs to the bacterial two-domain DSD family.</text>
</comment>
<evidence type="ECO:0000259" key="3">
    <source>
        <dbReference type="PROSITE" id="PS51819"/>
    </source>
</evidence>
<evidence type="ECO:0000256" key="2">
    <source>
        <dbReference type="HAMAP-Rule" id="MF_02238"/>
    </source>
</evidence>
<dbReference type="GO" id="GO:0016853">
    <property type="term" value="F:isomerase activity"/>
    <property type="evidence" value="ECO:0007669"/>
    <property type="project" value="UniProtKB-KW"/>
</dbReference>